<keyword evidence="3" id="KW-1185">Reference proteome</keyword>
<keyword evidence="1" id="KW-0732">Signal</keyword>
<organism evidence="2 3">
    <name type="scientific">Orbilia blumenaviensis</name>
    <dbReference type="NCBI Taxonomy" id="1796055"/>
    <lineage>
        <taxon>Eukaryota</taxon>
        <taxon>Fungi</taxon>
        <taxon>Dikarya</taxon>
        <taxon>Ascomycota</taxon>
        <taxon>Pezizomycotina</taxon>
        <taxon>Orbiliomycetes</taxon>
        <taxon>Orbiliales</taxon>
        <taxon>Orbiliaceae</taxon>
        <taxon>Orbilia</taxon>
    </lineage>
</organism>
<dbReference type="AlphaFoldDB" id="A0AAV9U1W3"/>
<reference evidence="2 3" key="1">
    <citation type="submission" date="2019-10" db="EMBL/GenBank/DDBJ databases">
        <authorList>
            <person name="Palmer J.M."/>
        </authorList>
    </citation>
    <scope>NUCLEOTIDE SEQUENCE [LARGE SCALE GENOMIC DNA]</scope>
    <source>
        <strain evidence="2 3">TWF730</strain>
    </source>
</reference>
<evidence type="ECO:0000256" key="1">
    <source>
        <dbReference type="SAM" id="SignalP"/>
    </source>
</evidence>
<protein>
    <submittedName>
        <fullName evidence="2">Uncharacterized protein</fullName>
    </submittedName>
</protein>
<accession>A0AAV9U1W3</accession>
<dbReference type="Proteomes" id="UP001373714">
    <property type="component" value="Unassembled WGS sequence"/>
</dbReference>
<comment type="caution">
    <text evidence="2">The sequence shown here is derived from an EMBL/GenBank/DDBJ whole genome shotgun (WGS) entry which is preliminary data.</text>
</comment>
<proteinExistence type="predicted"/>
<dbReference type="EMBL" id="JAVHNS010000016">
    <property type="protein sequence ID" value="KAK6333860.1"/>
    <property type="molecule type" value="Genomic_DNA"/>
</dbReference>
<evidence type="ECO:0000313" key="2">
    <source>
        <dbReference type="EMBL" id="KAK6333860.1"/>
    </source>
</evidence>
<feature type="chain" id="PRO_5043552847" evidence="1">
    <location>
        <begin position="25"/>
        <end position="258"/>
    </location>
</feature>
<feature type="signal peptide" evidence="1">
    <location>
        <begin position="1"/>
        <end position="24"/>
    </location>
</feature>
<evidence type="ECO:0000313" key="3">
    <source>
        <dbReference type="Proteomes" id="UP001373714"/>
    </source>
</evidence>
<sequence length="258" mass="26600">MHFKSASIPAFYIALSALYHGTTAISAASSVLDFRNLVIPSTAAAPVPLGDFGGIKFQNIEVARMATQPLGTDGNEGVMADANGLLHPTADKPSTTIAIIDPKSAPSGGEITLPADKRLQSFSFFCCSSKEGESILDGHECTQVECKATAQISGMGKDGKTVTQIGGTAVASASKAADDISPGPFVSSLELQDATADFATGTAQTATITFASVDSQTEGGATSRMRRGRRATAMKGAEDIIIVIPDMVILPEGQETQA</sequence>
<name>A0AAV9U1W3_9PEZI</name>
<gene>
    <name evidence="2" type="ORF">TWF730_004042</name>
</gene>